<evidence type="ECO:0000256" key="6">
    <source>
        <dbReference type="ARBA" id="ARBA00022723"/>
    </source>
</evidence>
<protein>
    <submittedName>
        <fullName evidence="14">Site-2 protease family protein</fullName>
    </submittedName>
</protein>
<feature type="transmembrane region" description="Helical" evidence="12">
    <location>
        <begin position="150"/>
        <end position="177"/>
    </location>
</feature>
<keyword evidence="4 14" id="KW-0645">Protease</keyword>
<gene>
    <name evidence="14" type="ORF">NVS47_05600</name>
</gene>
<dbReference type="Pfam" id="PF02163">
    <property type="entry name" value="Peptidase_M50"/>
    <property type="match status" value="2"/>
</dbReference>
<evidence type="ECO:0000313" key="15">
    <source>
        <dbReference type="Proteomes" id="UP001524944"/>
    </source>
</evidence>
<dbReference type="Proteomes" id="UP001524944">
    <property type="component" value="Unassembled WGS sequence"/>
</dbReference>
<dbReference type="PANTHER" id="PTHR39188:SF3">
    <property type="entry name" value="STAGE IV SPORULATION PROTEIN FB"/>
    <property type="match status" value="1"/>
</dbReference>
<evidence type="ECO:0000256" key="8">
    <source>
        <dbReference type="ARBA" id="ARBA00022833"/>
    </source>
</evidence>
<organism evidence="14 15">
    <name type="scientific">Dehalobacterium formicoaceticum</name>
    <dbReference type="NCBI Taxonomy" id="51515"/>
    <lineage>
        <taxon>Bacteria</taxon>
        <taxon>Bacillati</taxon>
        <taxon>Bacillota</taxon>
        <taxon>Clostridia</taxon>
        <taxon>Eubacteriales</taxon>
        <taxon>Peptococcaceae</taxon>
        <taxon>Dehalobacterium</taxon>
    </lineage>
</organism>
<keyword evidence="10" id="KW-0482">Metalloprotease</keyword>
<dbReference type="SUPFAM" id="SSF54631">
    <property type="entry name" value="CBS-domain pair"/>
    <property type="match status" value="1"/>
</dbReference>
<keyword evidence="15" id="KW-1185">Reference proteome</keyword>
<reference evidence="14 15" key="1">
    <citation type="submission" date="2022-08" db="EMBL/GenBank/DDBJ databases">
        <title>Proteogenomics of the novel Dehalobacterium formicoaceticum strain EZ94 highlights a key role of methyltransferases during anaerobic dichloromethane degradation.</title>
        <authorList>
            <person name="Wasmund K."/>
        </authorList>
    </citation>
    <scope>NUCLEOTIDE SEQUENCE [LARGE SCALE GENOMIC DNA]</scope>
    <source>
        <strain evidence="14 15">EZ94</strain>
    </source>
</reference>
<comment type="cofactor">
    <cofactor evidence="1">
        <name>Zn(2+)</name>
        <dbReference type="ChEBI" id="CHEBI:29105"/>
    </cofactor>
</comment>
<feature type="transmembrane region" description="Helical" evidence="12">
    <location>
        <begin position="85"/>
        <end position="106"/>
    </location>
</feature>
<keyword evidence="11 12" id="KW-0472">Membrane</keyword>
<feature type="transmembrane region" description="Helical" evidence="12">
    <location>
        <begin position="118"/>
        <end position="138"/>
    </location>
</feature>
<dbReference type="EMBL" id="JANPWE010000002">
    <property type="protein sequence ID" value="MCR6544997.1"/>
    <property type="molecule type" value="Genomic_DNA"/>
</dbReference>
<feature type="domain" description="Peptidase M50" evidence="13">
    <location>
        <begin position="34"/>
        <end position="107"/>
    </location>
</feature>
<evidence type="ECO:0000259" key="13">
    <source>
        <dbReference type="Pfam" id="PF02163"/>
    </source>
</evidence>
<evidence type="ECO:0000256" key="12">
    <source>
        <dbReference type="SAM" id="Phobius"/>
    </source>
</evidence>
<evidence type="ECO:0000256" key="10">
    <source>
        <dbReference type="ARBA" id="ARBA00023049"/>
    </source>
</evidence>
<name>A0ABT1Y2A4_9FIRM</name>
<keyword evidence="8" id="KW-0862">Zinc</keyword>
<dbReference type="PANTHER" id="PTHR39188">
    <property type="entry name" value="MEMBRANE-ASSOCIATED ZINC METALLOPROTEASE M50B"/>
    <property type="match status" value="1"/>
</dbReference>
<keyword evidence="9 12" id="KW-1133">Transmembrane helix</keyword>
<comment type="similarity">
    <text evidence="3">Belongs to the peptidase M50B family.</text>
</comment>
<keyword evidence="7" id="KW-0378">Hydrolase</keyword>
<evidence type="ECO:0000256" key="2">
    <source>
        <dbReference type="ARBA" id="ARBA00004141"/>
    </source>
</evidence>
<evidence type="ECO:0000256" key="1">
    <source>
        <dbReference type="ARBA" id="ARBA00001947"/>
    </source>
</evidence>
<proteinExistence type="inferred from homology"/>
<comment type="caution">
    <text evidence="14">The sequence shown here is derived from an EMBL/GenBank/DDBJ whole genome shotgun (WGS) entry which is preliminary data.</text>
</comment>
<evidence type="ECO:0000313" key="14">
    <source>
        <dbReference type="EMBL" id="MCR6544997.1"/>
    </source>
</evidence>
<dbReference type="RefSeq" id="WP_157677243.1">
    <property type="nucleotide sequence ID" value="NZ_CP022121.1"/>
</dbReference>
<dbReference type="GO" id="GO:0006508">
    <property type="term" value="P:proteolysis"/>
    <property type="evidence" value="ECO:0007669"/>
    <property type="project" value="UniProtKB-KW"/>
</dbReference>
<keyword evidence="6" id="KW-0479">Metal-binding</keyword>
<comment type="subcellular location">
    <subcellularLocation>
        <location evidence="2">Membrane</location>
        <topology evidence="2">Multi-pass membrane protein</topology>
    </subcellularLocation>
</comment>
<feature type="domain" description="Peptidase M50" evidence="13">
    <location>
        <begin position="113"/>
        <end position="173"/>
    </location>
</feature>
<dbReference type="InterPro" id="IPR008915">
    <property type="entry name" value="Peptidase_M50"/>
</dbReference>
<accession>A0ABT1Y2A4</accession>
<evidence type="ECO:0000256" key="3">
    <source>
        <dbReference type="ARBA" id="ARBA00007931"/>
    </source>
</evidence>
<feature type="transmembrane region" description="Helical" evidence="12">
    <location>
        <begin position="20"/>
        <end position="43"/>
    </location>
</feature>
<dbReference type="InterPro" id="IPR046342">
    <property type="entry name" value="CBS_dom_sf"/>
</dbReference>
<evidence type="ECO:0000256" key="4">
    <source>
        <dbReference type="ARBA" id="ARBA00022670"/>
    </source>
</evidence>
<evidence type="ECO:0000256" key="9">
    <source>
        <dbReference type="ARBA" id="ARBA00022989"/>
    </source>
</evidence>
<dbReference type="GO" id="GO:0008233">
    <property type="term" value="F:peptidase activity"/>
    <property type="evidence" value="ECO:0007669"/>
    <property type="project" value="UniProtKB-KW"/>
</dbReference>
<evidence type="ECO:0000256" key="11">
    <source>
        <dbReference type="ARBA" id="ARBA00023136"/>
    </source>
</evidence>
<keyword evidence="5 12" id="KW-0812">Transmembrane</keyword>
<sequence>MMKIGQLYGIQIRASMLLPLLLIVCFLLGIGAQAVMVFGILMAHELGHVMVARYWGIQVKTIDLLPLGGVARMENIYAGGLKKELTLALAGPGVNFLLACVFGLFLYFDFRPEETWVFLWQATLAIGCFNLIPMWPFDGGRILRGILSRFIGYFYTAKLVFMLGQIGAAFFFIYGAWALHQSWANFHWWVIAAYLFYINEQEQKMAFISFMSYLTQKEKEIKEDGFLPASILIACPQVTLEKIMIRLVPFRYHLVFVLNHQGQLLGVITEKTMINMIFQGYRDITLEEVLVLTGK</sequence>
<evidence type="ECO:0000256" key="5">
    <source>
        <dbReference type="ARBA" id="ARBA00022692"/>
    </source>
</evidence>
<evidence type="ECO:0000256" key="7">
    <source>
        <dbReference type="ARBA" id="ARBA00022801"/>
    </source>
</evidence>